<sequence>MTTMTNSEGQTIPAMLRRIREEGSTAAVTHYVETRWPAIGGKNLAPLPEPTFLDPEFSEAYQPGHVAYVYVAGSGDTLKAPDQPTGLHGLARRFALPLFKISATASENALARIEDINLERYAGMYEAEAGLACDPGYDNWRLVLIHPSRKPMRGAPIEARPRVIRVVLPKGLSLIGFEKELHERLSPAALGRWISSPAGRRHCADLDLDPREAMRFTGYNTGEGERVSRADELYIFKPRLDGGRLLCIIERIVHDYVVRDAAADRPAWGWVAVNQGYRRRA</sequence>
<name>A0ABW0IY55_9HYPH</name>
<evidence type="ECO:0000313" key="1">
    <source>
        <dbReference type="EMBL" id="MFC5423077.1"/>
    </source>
</evidence>
<evidence type="ECO:0000313" key="2">
    <source>
        <dbReference type="Proteomes" id="UP001596053"/>
    </source>
</evidence>
<reference evidence="2" key="1">
    <citation type="journal article" date="2019" name="Int. J. Syst. Evol. Microbiol.">
        <title>The Global Catalogue of Microorganisms (GCM) 10K type strain sequencing project: providing services to taxonomists for standard genome sequencing and annotation.</title>
        <authorList>
            <consortium name="The Broad Institute Genomics Platform"/>
            <consortium name="The Broad Institute Genome Sequencing Center for Infectious Disease"/>
            <person name="Wu L."/>
            <person name="Ma J."/>
        </authorList>
    </citation>
    <scope>NUCLEOTIDE SEQUENCE [LARGE SCALE GENOMIC DNA]</scope>
    <source>
        <strain evidence="2">NCAIM B.01391</strain>
    </source>
</reference>
<keyword evidence="2" id="KW-1185">Reference proteome</keyword>
<organism evidence="1 2">
    <name type="scientific">Bosea eneae</name>
    <dbReference type="NCBI Taxonomy" id="151454"/>
    <lineage>
        <taxon>Bacteria</taxon>
        <taxon>Pseudomonadati</taxon>
        <taxon>Pseudomonadota</taxon>
        <taxon>Alphaproteobacteria</taxon>
        <taxon>Hyphomicrobiales</taxon>
        <taxon>Boseaceae</taxon>
        <taxon>Bosea</taxon>
    </lineage>
</organism>
<comment type="caution">
    <text evidence="1">The sequence shown here is derived from an EMBL/GenBank/DDBJ whole genome shotgun (WGS) entry which is preliminary data.</text>
</comment>
<proteinExistence type="predicted"/>
<dbReference type="EMBL" id="JBHSLW010000060">
    <property type="protein sequence ID" value="MFC5423077.1"/>
    <property type="molecule type" value="Genomic_DNA"/>
</dbReference>
<dbReference type="RefSeq" id="WP_377801271.1">
    <property type="nucleotide sequence ID" value="NZ_JBHSLW010000060.1"/>
</dbReference>
<accession>A0ABW0IY55</accession>
<protein>
    <recommendedName>
        <fullName evidence="3">RES domain-containing protein</fullName>
    </recommendedName>
</protein>
<gene>
    <name evidence="1" type="ORF">ACFPOB_26355</name>
</gene>
<evidence type="ECO:0008006" key="3">
    <source>
        <dbReference type="Google" id="ProtNLM"/>
    </source>
</evidence>
<dbReference type="Proteomes" id="UP001596053">
    <property type="component" value="Unassembled WGS sequence"/>
</dbReference>